<dbReference type="AlphaFoldDB" id="A0A9D4J6P5"/>
<comment type="caution">
    <text evidence="1">The sequence shown here is derived from an EMBL/GenBank/DDBJ whole genome shotgun (WGS) entry which is preliminary data.</text>
</comment>
<dbReference type="EMBL" id="JAIWYP010000007">
    <property type="protein sequence ID" value="KAH3797583.1"/>
    <property type="molecule type" value="Genomic_DNA"/>
</dbReference>
<proteinExistence type="predicted"/>
<organism evidence="1 2">
    <name type="scientific">Dreissena polymorpha</name>
    <name type="common">Zebra mussel</name>
    <name type="synonym">Mytilus polymorpha</name>
    <dbReference type="NCBI Taxonomy" id="45954"/>
    <lineage>
        <taxon>Eukaryota</taxon>
        <taxon>Metazoa</taxon>
        <taxon>Spiralia</taxon>
        <taxon>Lophotrochozoa</taxon>
        <taxon>Mollusca</taxon>
        <taxon>Bivalvia</taxon>
        <taxon>Autobranchia</taxon>
        <taxon>Heteroconchia</taxon>
        <taxon>Euheterodonta</taxon>
        <taxon>Imparidentia</taxon>
        <taxon>Neoheterodontei</taxon>
        <taxon>Myida</taxon>
        <taxon>Dreissenoidea</taxon>
        <taxon>Dreissenidae</taxon>
        <taxon>Dreissena</taxon>
    </lineage>
</organism>
<keyword evidence="2" id="KW-1185">Reference proteome</keyword>
<name>A0A9D4J6P5_DREPO</name>
<sequence>MKISSSSDLHLRQKLQATTLQECLSASDARRRRPHHKRSRNYLNRVCGYCVVFFFYKVVCRQRILDFSCSKVYT</sequence>
<protein>
    <submittedName>
        <fullName evidence="1">Uncharacterized protein</fullName>
    </submittedName>
</protein>
<gene>
    <name evidence="1" type="ORF">DPMN_151166</name>
</gene>
<reference evidence="1" key="1">
    <citation type="journal article" date="2019" name="bioRxiv">
        <title>The Genome of the Zebra Mussel, Dreissena polymorpha: A Resource for Invasive Species Research.</title>
        <authorList>
            <person name="McCartney M.A."/>
            <person name="Auch B."/>
            <person name="Kono T."/>
            <person name="Mallez S."/>
            <person name="Zhang Y."/>
            <person name="Obille A."/>
            <person name="Becker A."/>
            <person name="Abrahante J.E."/>
            <person name="Garbe J."/>
            <person name="Badalamenti J.P."/>
            <person name="Herman A."/>
            <person name="Mangelson H."/>
            <person name="Liachko I."/>
            <person name="Sullivan S."/>
            <person name="Sone E.D."/>
            <person name="Koren S."/>
            <person name="Silverstein K.A.T."/>
            <person name="Beckman K.B."/>
            <person name="Gohl D.M."/>
        </authorList>
    </citation>
    <scope>NUCLEOTIDE SEQUENCE</scope>
    <source>
        <strain evidence="1">Duluth1</strain>
        <tissue evidence="1">Whole animal</tissue>
    </source>
</reference>
<evidence type="ECO:0000313" key="2">
    <source>
        <dbReference type="Proteomes" id="UP000828390"/>
    </source>
</evidence>
<dbReference type="Proteomes" id="UP000828390">
    <property type="component" value="Unassembled WGS sequence"/>
</dbReference>
<evidence type="ECO:0000313" key="1">
    <source>
        <dbReference type="EMBL" id="KAH3797583.1"/>
    </source>
</evidence>
<accession>A0A9D4J6P5</accession>
<reference evidence="1" key="2">
    <citation type="submission" date="2020-11" db="EMBL/GenBank/DDBJ databases">
        <authorList>
            <person name="McCartney M.A."/>
            <person name="Auch B."/>
            <person name="Kono T."/>
            <person name="Mallez S."/>
            <person name="Becker A."/>
            <person name="Gohl D.M."/>
            <person name="Silverstein K.A.T."/>
            <person name="Koren S."/>
            <person name="Bechman K.B."/>
            <person name="Herman A."/>
            <person name="Abrahante J.E."/>
            <person name="Garbe J."/>
        </authorList>
    </citation>
    <scope>NUCLEOTIDE SEQUENCE</scope>
    <source>
        <strain evidence="1">Duluth1</strain>
        <tissue evidence="1">Whole animal</tissue>
    </source>
</reference>